<dbReference type="InterPro" id="IPR002048">
    <property type="entry name" value="EF_hand_dom"/>
</dbReference>
<feature type="compositionally biased region" description="Acidic residues" evidence="2">
    <location>
        <begin position="113"/>
        <end position="125"/>
    </location>
</feature>
<proteinExistence type="predicted"/>
<evidence type="ECO:0000256" key="1">
    <source>
        <dbReference type="ARBA" id="ARBA00022837"/>
    </source>
</evidence>
<feature type="compositionally biased region" description="Basic and acidic residues" evidence="2">
    <location>
        <begin position="409"/>
        <end position="424"/>
    </location>
</feature>
<dbReference type="SUPFAM" id="SSF57850">
    <property type="entry name" value="RING/U-box"/>
    <property type="match status" value="1"/>
</dbReference>
<accession>K8EJF7</accession>
<reference evidence="4 5" key="1">
    <citation type="submission" date="2011-10" db="EMBL/GenBank/DDBJ databases">
        <authorList>
            <person name="Genoscope - CEA"/>
        </authorList>
    </citation>
    <scope>NUCLEOTIDE SEQUENCE [LARGE SCALE GENOMIC DNA]</scope>
    <source>
        <strain evidence="4 5">RCC 1105</strain>
    </source>
</reference>
<feature type="region of interest" description="Disordered" evidence="2">
    <location>
        <begin position="113"/>
        <end position="149"/>
    </location>
</feature>
<feature type="compositionally biased region" description="Basic and acidic residues" evidence="2">
    <location>
        <begin position="368"/>
        <end position="382"/>
    </location>
</feature>
<evidence type="ECO:0000313" key="5">
    <source>
        <dbReference type="Proteomes" id="UP000198341"/>
    </source>
</evidence>
<sequence length="461" mass="52271">MPCMCFPKYVPETQANKDLMSNHYAPAITPNASTTTTTTTNKKQQQQQKQIHITEEHQECAVCYDDLCSHRTAVFVKQDGRTRTCKHYFHAACARELLEHADQEMMMDQGGDFEEEEEDYDDGEEAASRSGGSRSNSNNNNGNNVRNTTKRNRISATCPICRVPVYGSVNVPSCSTNPNLWFDIVDIDDDGKVSPTDLVTILRAQFLVDWRTIEKKLTGEIWPKYDANNDGFISRDELLKPDGLLDYLLKTFETPKRRFRNCPNLEMQPRKWFEYWDEDHSGTLDSEELIRALVKTFNLNAEVRSLRAMAESVRSVWGAFDQEDKGEISLDEFIAPEGLAQSIVATMRWSDSVPNSREHSRASGQDGSDLKRSSQHSSDLRRSSQHSSDGKTVGKPKRVGILGFSRLRGSADERDIPDSPRDQRLAFLNNFRMTPRGSFEDIELEETKEEENASEAKNGAT</sequence>
<dbReference type="InterPro" id="IPR013083">
    <property type="entry name" value="Znf_RING/FYVE/PHD"/>
</dbReference>
<evidence type="ECO:0000256" key="2">
    <source>
        <dbReference type="SAM" id="MobiDB-lite"/>
    </source>
</evidence>
<evidence type="ECO:0000259" key="3">
    <source>
        <dbReference type="PROSITE" id="PS50222"/>
    </source>
</evidence>
<keyword evidence="1" id="KW-0106">Calcium</keyword>
<dbReference type="PROSITE" id="PS00018">
    <property type="entry name" value="EF_HAND_1"/>
    <property type="match status" value="3"/>
</dbReference>
<dbReference type="PANTHER" id="PTHR10827">
    <property type="entry name" value="RETICULOCALBIN"/>
    <property type="match status" value="1"/>
</dbReference>
<evidence type="ECO:0000313" key="4">
    <source>
        <dbReference type="EMBL" id="CCO18134.1"/>
    </source>
</evidence>
<dbReference type="GO" id="GO:0005509">
    <property type="term" value="F:calcium ion binding"/>
    <property type="evidence" value="ECO:0007669"/>
    <property type="project" value="InterPro"/>
</dbReference>
<dbReference type="PROSITE" id="PS50222">
    <property type="entry name" value="EF_HAND_2"/>
    <property type="match status" value="2"/>
</dbReference>
<dbReference type="OrthoDB" id="496934at2759"/>
<dbReference type="InterPro" id="IPR018247">
    <property type="entry name" value="EF_Hand_1_Ca_BS"/>
</dbReference>
<keyword evidence="5" id="KW-1185">Reference proteome</keyword>
<dbReference type="PANTHER" id="PTHR10827:SF85">
    <property type="entry name" value="CALCIUM-BINDING PROTEIN"/>
    <property type="match status" value="1"/>
</dbReference>
<dbReference type="Pfam" id="PF13202">
    <property type="entry name" value="EF-hand_5"/>
    <property type="match status" value="3"/>
</dbReference>
<dbReference type="InterPro" id="IPR011992">
    <property type="entry name" value="EF-hand-dom_pair"/>
</dbReference>
<dbReference type="SMART" id="SM00184">
    <property type="entry name" value="RING"/>
    <property type="match status" value="1"/>
</dbReference>
<feature type="domain" description="EF-hand" evidence="3">
    <location>
        <begin position="213"/>
        <end position="248"/>
    </location>
</feature>
<protein>
    <recommendedName>
        <fullName evidence="3">EF-hand domain-containing protein</fullName>
    </recommendedName>
</protein>
<dbReference type="Gene3D" id="3.30.40.10">
    <property type="entry name" value="Zinc/RING finger domain, C3HC4 (zinc finger)"/>
    <property type="match status" value="1"/>
</dbReference>
<dbReference type="SUPFAM" id="SSF47473">
    <property type="entry name" value="EF-hand"/>
    <property type="match status" value="1"/>
</dbReference>
<gene>
    <name evidence="4" type="ordered locus">Bathy10g01110</name>
</gene>
<feature type="compositionally biased region" description="Acidic residues" evidence="2">
    <location>
        <begin position="440"/>
        <end position="453"/>
    </location>
</feature>
<feature type="compositionally biased region" description="Low complexity" evidence="2">
    <location>
        <begin position="128"/>
        <end position="147"/>
    </location>
</feature>
<dbReference type="RefSeq" id="XP_007510601.1">
    <property type="nucleotide sequence ID" value="XM_007510539.1"/>
</dbReference>
<dbReference type="SMART" id="SM00054">
    <property type="entry name" value="EFh"/>
    <property type="match status" value="4"/>
</dbReference>
<dbReference type="Gene3D" id="1.10.238.10">
    <property type="entry name" value="EF-hand"/>
    <property type="match status" value="2"/>
</dbReference>
<dbReference type="STRING" id="41875.K8EJF7"/>
<dbReference type="EMBL" id="FO082269">
    <property type="protein sequence ID" value="CCO18134.1"/>
    <property type="molecule type" value="Genomic_DNA"/>
</dbReference>
<dbReference type="AlphaFoldDB" id="K8EJF7"/>
<name>K8EJF7_9CHLO</name>
<dbReference type="CDD" id="cd16448">
    <property type="entry name" value="RING-H2"/>
    <property type="match status" value="1"/>
</dbReference>
<dbReference type="KEGG" id="bpg:Bathy10g01110"/>
<dbReference type="InterPro" id="IPR001841">
    <property type="entry name" value="Znf_RING"/>
</dbReference>
<feature type="region of interest" description="Disordered" evidence="2">
    <location>
        <begin position="351"/>
        <end position="461"/>
    </location>
</feature>
<organism evidence="4 5">
    <name type="scientific">Bathycoccus prasinos</name>
    <dbReference type="NCBI Taxonomy" id="41875"/>
    <lineage>
        <taxon>Eukaryota</taxon>
        <taxon>Viridiplantae</taxon>
        <taxon>Chlorophyta</taxon>
        <taxon>Mamiellophyceae</taxon>
        <taxon>Mamiellales</taxon>
        <taxon>Bathycoccaceae</taxon>
        <taxon>Bathycoccus</taxon>
    </lineage>
</organism>
<dbReference type="Proteomes" id="UP000198341">
    <property type="component" value="Chromosome 10"/>
</dbReference>
<feature type="domain" description="EF-hand" evidence="3">
    <location>
        <begin position="264"/>
        <end position="299"/>
    </location>
</feature>
<dbReference type="GeneID" id="19013188"/>